<dbReference type="AlphaFoldDB" id="F6XTC5"/>
<dbReference type="InterPro" id="IPR012317">
    <property type="entry name" value="Poly(ADP-ribose)pol_cat_dom"/>
</dbReference>
<feature type="region of interest" description="Disordered" evidence="8">
    <location>
        <begin position="199"/>
        <end position="222"/>
    </location>
</feature>
<dbReference type="PANTHER" id="PTHR14453:SF67">
    <property type="entry name" value="POLY [ADP-RIBOSE] POLYMERASE"/>
    <property type="match status" value="1"/>
</dbReference>
<evidence type="ECO:0000256" key="1">
    <source>
        <dbReference type="ARBA" id="ARBA00004123"/>
    </source>
</evidence>
<comment type="subcellular location">
    <subcellularLocation>
        <location evidence="1">Nucleus</location>
    </subcellularLocation>
</comment>
<dbReference type="SUPFAM" id="SSF56399">
    <property type="entry name" value="ADP-ribosylation"/>
    <property type="match status" value="1"/>
</dbReference>
<dbReference type="GO" id="GO:0003714">
    <property type="term" value="F:transcription corepressor activity"/>
    <property type="evidence" value="ECO:0000318"/>
    <property type="project" value="GO_Central"/>
</dbReference>
<dbReference type="OMA" id="RMYQAKV"/>
<reference evidence="11" key="1">
    <citation type="journal article" date="2002" name="Science">
        <title>The draft genome of Ciona intestinalis: insights into chordate and vertebrate origins.</title>
        <authorList>
            <person name="Dehal P."/>
            <person name="Satou Y."/>
            <person name="Campbell R.K."/>
            <person name="Chapman J."/>
            <person name="Degnan B."/>
            <person name="De Tomaso A."/>
            <person name="Davidson B."/>
            <person name="Di Gregorio A."/>
            <person name="Gelpke M."/>
            <person name="Goodstein D.M."/>
            <person name="Harafuji N."/>
            <person name="Hastings K.E."/>
            <person name="Ho I."/>
            <person name="Hotta K."/>
            <person name="Huang W."/>
            <person name="Kawashima T."/>
            <person name="Lemaire P."/>
            <person name="Martinez D."/>
            <person name="Meinertzhagen I.A."/>
            <person name="Necula S."/>
            <person name="Nonaka M."/>
            <person name="Putnam N."/>
            <person name="Rash S."/>
            <person name="Saiga H."/>
            <person name="Satake M."/>
            <person name="Terry A."/>
            <person name="Yamada L."/>
            <person name="Wang H.G."/>
            <person name="Awazu S."/>
            <person name="Azumi K."/>
            <person name="Boore J."/>
            <person name="Branno M."/>
            <person name="Chin-Bow S."/>
            <person name="DeSantis R."/>
            <person name="Doyle S."/>
            <person name="Francino P."/>
            <person name="Keys D.N."/>
            <person name="Haga S."/>
            <person name="Hayashi H."/>
            <person name="Hino K."/>
            <person name="Imai K.S."/>
            <person name="Inaba K."/>
            <person name="Kano S."/>
            <person name="Kobayashi K."/>
            <person name="Kobayashi M."/>
            <person name="Lee B.I."/>
            <person name="Makabe K.W."/>
            <person name="Manohar C."/>
            <person name="Matassi G."/>
            <person name="Medina M."/>
            <person name="Mochizuki Y."/>
            <person name="Mount S."/>
            <person name="Morishita T."/>
            <person name="Miura S."/>
            <person name="Nakayama A."/>
            <person name="Nishizaka S."/>
            <person name="Nomoto H."/>
            <person name="Ohta F."/>
            <person name="Oishi K."/>
            <person name="Rigoutsos I."/>
            <person name="Sano M."/>
            <person name="Sasaki A."/>
            <person name="Sasakura Y."/>
            <person name="Shoguchi E."/>
            <person name="Shin-i T."/>
            <person name="Spagnuolo A."/>
            <person name="Stainier D."/>
            <person name="Suzuki M.M."/>
            <person name="Tassy O."/>
            <person name="Takatori N."/>
            <person name="Tokuoka M."/>
            <person name="Yagi K."/>
            <person name="Yoshizaki F."/>
            <person name="Wada S."/>
            <person name="Zhang C."/>
            <person name="Hyatt P.D."/>
            <person name="Larimer F."/>
            <person name="Detter C."/>
            <person name="Doggett N."/>
            <person name="Glavina T."/>
            <person name="Hawkins T."/>
            <person name="Richardson P."/>
            <person name="Lucas S."/>
            <person name="Kohara Y."/>
            <person name="Levine M."/>
            <person name="Satoh N."/>
            <person name="Rokhsar D.S."/>
        </authorList>
    </citation>
    <scope>NUCLEOTIDE SEQUENCE [LARGE SCALE GENOMIC DNA]</scope>
</reference>
<proteinExistence type="inferred from homology"/>
<dbReference type="Ensembl" id="ENSCINT00000028150.2">
    <property type="protein sequence ID" value="ENSCINP00000027904.2"/>
    <property type="gene ID" value="ENSCING00000015928.2"/>
</dbReference>
<dbReference type="GO" id="GO:0003950">
    <property type="term" value="F:NAD+ poly-ADP-ribosyltransferase activity"/>
    <property type="evidence" value="ECO:0000318"/>
    <property type="project" value="GO_Central"/>
</dbReference>
<dbReference type="InterPro" id="IPR052056">
    <property type="entry name" value="Mono-ARTD/PARP"/>
</dbReference>
<dbReference type="GO" id="GO:0005737">
    <property type="term" value="C:cytoplasm"/>
    <property type="evidence" value="ECO:0000318"/>
    <property type="project" value="GO_Central"/>
</dbReference>
<dbReference type="InParanoid" id="F6XTC5"/>
<keyword evidence="11" id="KW-1185">Reference proteome</keyword>
<evidence type="ECO:0000256" key="4">
    <source>
        <dbReference type="ARBA" id="ARBA00023027"/>
    </source>
</evidence>
<evidence type="ECO:0000256" key="6">
    <source>
        <dbReference type="ARBA" id="ARBA00024347"/>
    </source>
</evidence>
<evidence type="ECO:0000313" key="10">
    <source>
        <dbReference type="Ensembl" id="ENSCINP00000027904.2"/>
    </source>
</evidence>
<evidence type="ECO:0000256" key="7">
    <source>
        <dbReference type="RuleBase" id="RU362114"/>
    </source>
</evidence>
<sequence>MQLEKSFKNDNNGKLTVSGLSIDFSSETGQLNNSAIQIFRKDLQKNFPNTWAPMKRGKNYATPKVSESSQEYKDVKQKFITTGTPIKAVQQLLRIQNCSQYGQFQSKRDEVMSELKANGLPYPPTRELFHGTTSDITEKICREGFNRSYAGENGIRFGKGMYFAVKSSYCHERNFAMPDNNNVRRMFLVEVATGEYAPKPGNESMITPPVRNPSSKTDSYHSVVDNPQSPEIFVVFKDACAYPHYLLTYT</sequence>
<evidence type="ECO:0000256" key="2">
    <source>
        <dbReference type="ARBA" id="ARBA00022676"/>
    </source>
</evidence>
<evidence type="ECO:0000256" key="5">
    <source>
        <dbReference type="ARBA" id="ARBA00023242"/>
    </source>
</evidence>
<dbReference type="CDD" id="cd01439">
    <property type="entry name" value="TCCD_inducible_PARP_like"/>
    <property type="match status" value="1"/>
</dbReference>
<keyword evidence="3 7" id="KW-0808">Transferase</keyword>
<reference evidence="10" key="3">
    <citation type="submission" date="2025-09" db="UniProtKB">
        <authorList>
            <consortium name="Ensembl"/>
        </authorList>
    </citation>
    <scope>IDENTIFICATION</scope>
</reference>
<dbReference type="Proteomes" id="UP000008144">
    <property type="component" value="Unassembled WGS sequence"/>
</dbReference>
<comment type="similarity">
    <text evidence="6">Belongs to the ARTD/PARP family.</text>
</comment>
<keyword evidence="4 7" id="KW-0520">NAD</keyword>
<evidence type="ECO:0000313" key="11">
    <source>
        <dbReference type="Proteomes" id="UP000008144"/>
    </source>
</evidence>
<evidence type="ECO:0000259" key="9">
    <source>
        <dbReference type="PROSITE" id="PS51059"/>
    </source>
</evidence>
<protein>
    <recommendedName>
        <fullName evidence="7">Poly [ADP-ribose] polymerase</fullName>
        <shortName evidence="7">PARP</shortName>
        <ecNumber evidence="7">2.4.2.-</ecNumber>
    </recommendedName>
</protein>
<keyword evidence="5" id="KW-0539">Nucleus</keyword>
<dbReference type="Pfam" id="PF00644">
    <property type="entry name" value="PARP"/>
    <property type="match status" value="1"/>
</dbReference>
<evidence type="ECO:0000256" key="8">
    <source>
        <dbReference type="SAM" id="MobiDB-lite"/>
    </source>
</evidence>
<accession>F6XTC5</accession>
<reference evidence="10" key="2">
    <citation type="submission" date="2025-08" db="UniProtKB">
        <authorList>
            <consortium name="Ensembl"/>
        </authorList>
    </citation>
    <scope>IDENTIFICATION</scope>
</reference>
<dbReference type="FunCoup" id="F6XTC5">
    <property type="interactions" value="16"/>
</dbReference>
<evidence type="ECO:0000256" key="3">
    <source>
        <dbReference type="ARBA" id="ARBA00022679"/>
    </source>
</evidence>
<name>F6XTC5_CIOIN</name>
<dbReference type="PANTHER" id="PTHR14453">
    <property type="entry name" value="PARP/ZINC FINGER CCCH TYPE DOMAIN CONTAINING PROTEIN"/>
    <property type="match status" value="1"/>
</dbReference>
<dbReference type="GeneTree" id="ENSGT00940000164121"/>
<dbReference type="PROSITE" id="PS51059">
    <property type="entry name" value="PARP_CATALYTIC"/>
    <property type="match status" value="1"/>
</dbReference>
<dbReference type="GO" id="GO:0010629">
    <property type="term" value="P:negative regulation of gene expression"/>
    <property type="evidence" value="ECO:0000318"/>
    <property type="project" value="GO_Central"/>
</dbReference>
<dbReference type="EC" id="2.4.2.-" evidence="7"/>
<dbReference type="HOGENOM" id="CLU_014825_3_0_1"/>
<dbReference type="Gene3D" id="3.90.228.10">
    <property type="match status" value="1"/>
</dbReference>
<feature type="domain" description="PARP catalytic" evidence="9">
    <location>
        <begin position="47"/>
        <end position="250"/>
    </location>
</feature>
<organism evidence="10 11">
    <name type="scientific">Ciona intestinalis</name>
    <name type="common">Transparent sea squirt</name>
    <name type="synonym">Ascidia intestinalis</name>
    <dbReference type="NCBI Taxonomy" id="7719"/>
    <lineage>
        <taxon>Eukaryota</taxon>
        <taxon>Metazoa</taxon>
        <taxon>Chordata</taxon>
        <taxon>Tunicata</taxon>
        <taxon>Ascidiacea</taxon>
        <taxon>Phlebobranchia</taxon>
        <taxon>Cionidae</taxon>
        <taxon>Ciona</taxon>
    </lineage>
</organism>
<dbReference type="GO" id="GO:0005634">
    <property type="term" value="C:nucleus"/>
    <property type="evidence" value="ECO:0000318"/>
    <property type="project" value="GO_Central"/>
</dbReference>
<keyword evidence="2 7" id="KW-0328">Glycosyltransferase</keyword>